<dbReference type="GO" id="GO:0000976">
    <property type="term" value="F:transcription cis-regulatory region binding"/>
    <property type="evidence" value="ECO:0007669"/>
    <property type="project" value="TreeGrafter"/>
</dbReference>
<dbReference type="Proteomes" id="UP000823868">
    <property type="component" value="Unassembled WGS sequence"/>
</dbReference>
<dbReference type="PANTHER" id="PTHR34701:SF1">
    <property type="entry name" value="TRANSCRIPTIONAL REGULATOR MRAZ"/>
    <property type="match status" value="1"/>
</dbReference>
<dbReference type="EMBL" id="DXDX01000213">
    <property type="protein sequence ID" value="HIY22547.1"/>
    <property type="molecule type" value="Genomic_DNA"/>
</dbReference>
<dbReference type="InterPro" id="IPR037914">
    <property type="entry name" value="SpoVT-AbrB_sf"/>
</dbReference>
<protein>
    <recommendedName>
        <fullName evidence="1 7">Transcriptional regulator MraZ</fullName>
    </recommendedName>
</protein>
<evidence type="ECO:0000256" key="7">
    <source>
        <dbReference type="HAMAP-Rule" id="MF_01008"/>
    </source>
</evidence>
<keyword evidence="6 7" id="KW-0804">Transcription</keyword>
<evidence type="ECO:0000256" key="2">
    <source>
        <dbReference type="ARBA" id="ARBA00022490"/>
    </source>
</evidence>
<dbReference type="Pfam" id="PF02381">
    <property type="entry name" value="MraZ"/>
    <property type="match status" value="2"/>
</dbReference>
<reference evidence="9" key="2">
    <citation type="submission" date="2021-04" db="EMBL/GenBank/DDBJ databases">
        <authorList>
            <person name="Gilroy R."/>
        </authorList>
    </citation>
    <scope>NUCLEOTIDE SEQUENCE</scope>
    <source>
        <strain evidence="9">ChiBcec16_6824</strain>
    </source>
</reference>
<dbReference type="GO" id="GO:0005737">
    <property type="term" value="C:cytoplasm"/>
    <property type="evidence" value="ECO:0007669"/>
    <property type="project" value="UniProtKB-UniRule"/>
</dbReference>
<reference evidence="9" key="1">
    <citation type="journal article" date="2021" name="PeerJ">
        <title>Extensive microbial diversity within the chicken gut microbiome revealed by metagenomics and culture.</title>
        <authorList>
            <person name="Gilroy R."/>
            <person name="Ravi A."/>
            <person name="Getino M."/>
            <person name="Pursley I."/>
            <person name="Horton D.L."/>
            <person name="Alikhan N.F."/>
            <person name="Baker D."/>
            <person name="Gharbi K."/>
            <person name="Hall N."/>
            <person name="Watson M."/>
            <person name="Adriaenssens E.M."/>
            <person name="Foster-Nyarko E."/>
            <person name="Jarju S."/>
            <person name="Secka A."/>
            <person name="Antonio M."/>
            <person name="Oren A."/>
            <person name="Chaudhuri R.R."/>
            <person name="La Ragione R."/>
            <person name="Hildebrand F."/>
            <person name="Pallen M.J."/>
        </authorList>
    </citation>
    <scope>NUCLEOTIDE SEQUENCE</scope>
    <source>
        <strain evidence="9">ChiBcec16_6824</strain>
    </source>
</reference>
<feature type="domain" description="SpoVT-AbrB" evidence="8">
    <location>
        <begin position="79"/>
        <end position="122"/>
    </location>
</feature>
<dbReference type="InterPro" id="IPR020603">
    <property type="entry name" value="MraZ_dom"/>
</dbReference>
<dbReference type="GO" id="GO:2000143">
    <property type="term" value="P:negative regulation of DNA-templated transcription initiation"/>
    <property type="evidence" value="ECO:0007669"/>
    <property type="project" value="TreeGrafter"/>
</dbReference>
<feature type="domain" description="SpoVT-AbrB" evidence="8">
    <location>
        <begin position="4"/>
        <end position="53"/>
    </location>
</feature>
<dbReference type="PANTHER" id="PTHR34701">
    <property type="entry name" value="TRANSCRIPTIONAL REGULATOR MRAZ"/>
    <property type="match status" value="1"/>
</dbReference>
<dbReference type="CDD" id="cd16320">
    <property type="entry name" value="MraZ_N"/>
    <property type="match status" value="1"/>
</dbReference>
<keyword evidence="5 7" id="KW-0238">DNA-binding</keyword>
<evidence type="ECO:0000256" key="1">
    <source>
        <dbReference type="ARBA" id="ARBA00013860"/>
    </source>
</evidence>
<dbReference type="InterPro" id="IPR035644">
    <property type="entry name" value="MraZ_C"/>
</dbReference>
<proteinExistence type="inferred from homology"/>
<dbReference type="HAMAP" id="MF_01008">
    <property type="entry name" value="MraZ"/>
    <property type="match status" value="1"/>
</dbReference>
<dbReference type="InterPro" id="IPR007159">
    <property type="entry name" value="SpoVT-AbrB_dom"/>
</dbReference>
<evidence type="ECO:0000256" key="4">
    <source>
        <dbReference type="ARBA" id="ARBA00023015"/>
    </source>
</evidence>
<comment type="subunit">
    <text evidence="7">Forms oligomers.</text>
</comment>
<organism evidence="9 10">
    <name type="scientific">Candidatus Flavonifractor merdigallinarum</name>
    <dbReference type="NCBI Taxonomy" id="2838589"/>
    <lineage>
        <taxon>Bacteria</taxon>
        <taxon>Bacillati</taxon>
        <taxon>Bacillota</taxon>
        <taxon>Clostridia</taxon>
        <taxon>Eubacteriales</taxon>
        <taxon>Oscillospiraceae</taxon>
        <taxon>Flavonifractor</taxon>
    </lineage>
</organism>
<dbReference type="PROSITE" id="PS51740">
    <property type="entry name" value="SPOVT_ABRB"/>
    <property type="match status" value="2"/>
</dbReference>
<sequence length="145" mass="16394">MTGTYEHTIDAKGRMFLPARLREELGRCFHIAVGANRDSAGICKYLVMYPQAAWDKLQERVAQLPSSQAAAMDVIFANAARCEPDSQWRIFIPQDLRDYAGLKRDVVVIGNNDKAKLWDAEAWNAKKRRELTPEQVADTMLLLGL</sequence>
<dbReference type="SUPFAM" id="SSF89447">
    <property type="entry name" value="AbrB/MazE/MraZ-like"/>
    <property type="match status" value="1"/>
</dbReference>
<evidence type="ECO:0000313" key="10">
    <source>
        <dbReference type="Proteomes" id="UP000823868"/>
    </source>
</evidence>
<dbReference type="InterPro" id="IPR038619">
    <property type="entry name" value="MraZ_sf"/>
</dbReference>
<dbReference type="AlphaFoldDB" id="A0A9D2BZN8"/>
<keyword evidence="4 7" id="KW-0805">Transcription regulation</keyword>
<dbReference type="CDD" id="cd16321">
    <property type="entry name" value="MraZ_C"/>
    <property type="match status" value="1"/>
</dbReference>
<name>A0A9D2BZN8_9FIRM</name>
<gene>
    <name evidence="7" type="primary">mraZ</name>
    <name evidence="9" type="ORF">H9841_11690</name>
</gene>
<comment type="subcellular location">
    <subcellularLocation>
        <location evidence="7">Cytoplasm</location>
        <location evidence="7">Nucleoid</location>
    </subcellularLocation>
</comment>
<dbReference type="Gene3D" id="3.40.1550.20">
    <property type="entry name" value="Transcriptional regulator MraZ domain"/>
    <property type="match status" value="1"/>
</dbReference>
<dbReference type="InterPro" id="IPR003444">
    <property type="entry name" value="MraZ"/>
</dbReference>
<evidence type="ECO:0000259" key="8">
    <source>
        <dbReference type="PROSITE" id="PS51740"/>
    </source>
</evidence>
<evidence type="ECO:0000256" key="6">
    <source>
        <dbReference type="ARBA" id="ARBA00023163"/>
    </source>
</evidence>
<dbReference type="InterPro" id="IPR035642">
    <property type="entry name" value="MraZ_N"/>
</dbReference>
<keyword evidence="3" id="KW-0677">Repeat</keyword>
<keyword evidence="2 7" id="KW-0963">Cytoplasm</keyword>
<dbReference type="GO" id="GO:0009295">
    <property type="term" value="C:nucleoid"/>
    <property type="evidence" value="ECO:0007669"/>
    <property type="project" value="UniProtKB-SubCell"/>
</dbReference>
<evidence type="ECO:0000313" key="9">
    <source>
        <dbReference type="EMBL" id="HIY22547.1"/>
    </source>
</evidence>
<comment type="similarity">
    <text evidence="7">Belongs to the MraZ family.</text>
</comment>
<dbReference type="GO" id="GO:0003700">
    <property type="term" value="F:DNA-binding transcription factor activity"/>
    <property type="evidence" value="ECO:0007669"/>
    <property type="project" value="UniProtKB-UniRule"/>
</dbReference>
<evidence type="ECO:0000256" key="3">
    <source>
        <dbReference type="ARBA" id="ARBA00022737"/>
    </source>
</evidence>
<evidence type="ECO:0000256" key="5">
    <source>
        <dbReference type="ARBA" id="ARBA00023125"/>
    </source>
</evidence>
<comment type="caution">
    <text evidence="9">The sequence shown here is derived from an EMBL/GenBank/DDBJ whole genome shotgun (WGS) entry which is preliminary data.</text>
</comment>
<accession>A0A9D2BZN8</accession>